<accession>A0ABN1MDA3</accession>
<comment type="caution">
    <text evidence="2">The sequence shown here is derived from an EMBL/GenBank/DDBJ whole genome shotgun (WGS) entry which is preliminary data.</text>
</comment>
<evidence type="ECO:0000256" key="1">
    <source>
        <dbReference type="SAM" id="Phobius"/>
    </source>
</evidence>
<feature type="transmembrane region" description="Helical" evidence="1">
    <location>
        <begin position="31"/>
        <end position="63"/>
    </location>
</feature>
<keyword evidence="1" id="KW-1133">Transmembrane helix</keyword>
<keyword evidence="3" id="KW-1185">Reference proteome</keyword>
<gene>
    <name evidence="2" type="ORF">GCM10009117_01270</name>
</gene>
<reference evidence="2 3" key="1">
    <citation type="journal article" date="2019" name="Int. J. Syst. Evol. Microbiol.">
        <title>The Global Catalogue of Microorganisms (GCM) 10K type strain sequencing project: providing services to taxonomists for standard genome sequencing and annotation.</title>
        <authorList>
            <consortium name="The Broad Institute Genomics Platform"/>
            <consortium name="The Broad Institute Genome Sequencing Center for Infectious Disease"/>
            <person name="Wu L."/>
            <person name="Ma J."/>
        </authorList>
    </citation>
    <scope>NUCLEOTIDE SEQUENCE [LARGE SCALE GENOMIC DNA]</scope>
    <source>
        <strain evidence="2 3">JCM 16082</strain>
    </source>
</reference>
<dbReference type="RefSeq" id="WP_343762484.1">
    <property type="nucleotide sequence ID" value="NZ_BAAAFG010000001.1"/>
</dbReference>
<keyword evidence="1" id="KW-0472">Membrane</keyword>
<evidence type="ECO:0000313" key="3">
    <source>
        <dbReference type="Proteomes" id="UP001500507"/>
    </source>
</evidence>
<organism evidence="2 3">
    <name type="scientific">Gangjinia marincola</name>
    <dbReference type="NCBI Taxonomy" id="578463"/>
    <lineage>
        <taxon>Bacteria</taxon>
        <taxon>Pseudomonadati</taxon>
        <taxon>Bacteroidota</taxon>
        <taxon>Flavobacteriia</taxon>
        <taxon>Flavobacteriales</taxon>
        <taxon>Flavobacteriaceae</taxon>
        <taxon>Gangjinia</taxon>
    </lineage>
</organism>
<dbReference type="EMBL" id="BAAAFG010000001">
    <property type="protein sequence ID" value="GAA0870982.1"/>
    <property type="molecule type" value="Genomic_DNA"/>
</dbReference>
<protein>
    <submittedName>
        <fullName evidence="2">Uncharacterized protein</fullName>
    </submittedName>
</protein>
<proteinExistence type="predicted"/>
<keyword evidence="1" id="KW-0812">Transmembrane</keyword>
<dbReference type="Proteomes" id="UP001500507">
    <property type="component" value="Unassembled WGS sequence"/>
</dbReference>
<feature type="transmembrane region" description="Helical" evidence="1">
    <location>
        <begin position="75"/>
        <end position="95"/>
    </location>
</feature>
<evidence type="ECO:0000313" key="2">
    <source>
        <dbReference type="EMBL" id="GAA0870982.1"/>
    </source>
</evidence>
<name>A0ABN1MDA3_9FLAO</name>
<sequence length="116" mass="13366">MFENLEERATNIKDSSKIYLEKQIDYTKLKIFYHVTSSAIVLIKSLSIGICIFVAILFLSIALSLGLNQWLDHKFLGYIITGIVYVIIAIISYAFRHTVERKVVEKFSKSFFKDGH</sequence>